<organism evidence="1 2">
    <name type="scientific">Poecilia reticulata</name>
    <name type="common">Guppy</name>
    <name type="synonym">Acanthophacelus reticulatus</name>
    <dbReference type="NCBI Taxonomy" id="8081"/>
    <lineage>
        <taxon>Eukaryota</taxon>
        <taxon>Metazoa</taxon>
        <taxon>Chordata</taxon>
        <taxon>Craniata</taxon>
        <taxon>Vertebrata</taxon>
        <taxon>Euteleostomi</taxon>
        <taxon>Actinopterygii</taxon>
        <taxon>Neopterygii</taxon>
        <taxon>Teleostei</taxon>
        <taxon>Neoteleostei</taxon>
        <taxon>Acanthomorphata</taxon>
        <taxon>Ovalentaria</taxon>
        <taxon>Atherinomorphae</taxon>
        <taxon>Cyprinodontiformes</taxon>
        <taxon>Poeciliidae</taxon>
        <taxon>Poeciliinae</taxon>
        <taxon>Poecilia</taxon>
    </lineage>
</organism>
<accession>A0A3P9MWX5</accession>
<dbReference type="AlphaFoldDB" id="A0A3P9MWX5"/>
<sequence>MPRKKWVLSWPGQVIICASSIFWTSEVCEAIQANSLLVSYQLCISKAYVEKCNGQIADIVELVRGKLPGGARMTLGALTVIDVHARDVVAKLAEDRISSLNDFSWISQLRYFWEEDEVMLRMITTCLKYGYEYLGNSPRLVITPLTDRWDRAVPQSNLFCLHYHESWLCRQG</sequence>
<dbReference type="GO" id="GO:0030286">
    <property type="term" value="C:dynein complex"/>
    <property type="evidence" value="ECO:0007669"/>
    <property type="project" value="InterPro"/>
</dbReference>
<dbReference type="PANTHER" id="PTHR22878">
    <property type="entry name" value="DYNEIN HEAVY CHAIN 6, AXONEMAL-LIKE-RELATED"/>
    <property type="match status" value="1"/>
</dbReference>
<dbReference type="Ensembl" id="ENSPRET00000001852.1">
    <property type="protein sequence ID" value="ENSPREP00000001809.1"/>
    <property type="gene ID" value="ENSPREG00000001338.1"/>
</dbReference>
<evidence type="ECO:0000313" key="2">
    <source>
        <dbReference type="Proteomes" id="UP000242638"/>
    </source>
</evidence>
<dbReference type="FunFam" id="1.20.58.1120:FF:000005">
    <property type="entry name" value="Dynein, axonemal, heavy chain 12"/>
    <property type="match status" value="1"/>
</dbReference>
<reference evidence="1" key="2">
    <citation type="submission" date="2025-08" db="UniProtKB">
        <authorList>
            <consortium name="Ensembl"/>
        </authorList>
    </citation>
    <scope>IDENTIFICATION</scope>
    <source>
        <strain evidence="1">Guanapo</strain>
    </source>
</reference>
<dbReference type="GO" id="GO:0051959">
    <property type="term" value="F:dynein light intermediate chain binding"/>
    <property type="evidence" value="ECO:0007669"/>
    <property type="project" value="InterPro"/>
</dbReference>
<dbReference type="PANTHER" id="PTHR22878:SF71">
    <property type="entry name" value="DYNEIN, AXONEMAL, HEAVY CHAIN 3"/>
    <property type="match status" value="1"/>
</dbReference>
<dbReference type="InterPro" id="IPR026983">
    <property type="entry name" value="DHC"/>
</dbReference>
<proteinExistence type="predicted"/>
<dbReference type="GO" id="GO:0045505">
    <property type="term" value="F:dynein intermediate chain binding"/>
    <property type="evidence" value="ECO:0007669"/>
    <property type="project" value="InterPro"/>
</dbReference>
<keyword evidence="2" id="KW-1185">Reference proteome</keyword>
<dbReference type="Proteomes" id="UP000242638">
    <property type="component" value="Unassembled WGS sequence"/>
</dbReference>
<name>A0A3P9MWX5_POERE</name>
<protein>
    <submittedName>
        <fullName evidence="1">Uncharacterized protein</fullName>
    </submittedName>
</protein>
<reference evidence="2" key="1">
    <citation type="submission" date="2013-11" db="EMBL/GenBank/DDBJ databases">
        <title>The genomic landscape of the Guanapo guppy.</title>
        <authorList>
            <person name="Kuenstner A."/>
            <person name="Dreyer C."/>
        </authorList>
    </citation>
    <scope>NUCLEOTIDE SEQUENCE</scope>
    <source>
        <strain evidence="2">Guanapo</strain>
    </source>
</reference>
<dbReference type="GeneTree" id="ENSGT00940000154959"/>
<dbReference type="OMA" id="CLHYHES"/>
<dbReference type="Gene3D" id="1.20.58.1120">
    <property type="match status" value="1"/>
</dbReference>
<reference evidence="1" key="3">
    <citation type="submission" date="2025-09" db="UniProtKB">
        <authorList>
            <consortium name="Ensembl"/>
        </authorList>
    </citation>
    <scope>IDENTIFICATION</scope>
    <source>
        <strain evidence="1">Guanapo</strain>
    </source>
</reference>
<evidence type="ECO:0000313" key="1">
    <source>
        <dbReference type="Ensembl" id="ENSPREP00000001809.1"/>
    </source>
</evidence>
<dbReference type="GO" id="GO:0007018">
    <property type="term" value="P:microtubule-based movement"/>
    <property type="evidence" value="ECO:0007669"/>
    <property type="project" value="InterPro"/>
</dbReference>
<dbReference type="STRING" id="8081.ENSPREP00000001809"/>